<dbReference type="PANTHER" id="PTHR42711:SF19">
    <property type="entry name" value="DOXORUBICIN RESISTANCE ATP-BINDING PROTEIN DRRA"/>
    <property type="match status" value="1"/>
</dbReference>
<dbReference type="PROSITE" id="PS50893">
    <property type="entry name" value="ABC_TRANSPORTER_2"/>
    <property type="match status" value="1"/>
</dbReference>
<dbReference type="PANTHER" id="PTHR42711">
    <property type="entry name" value="ABC TRANSPORTER ATP-BINDING PROTEIN"/>
    <property type="match status" value="1"/>
</dbReference>
<proteinExistence type="inferred from homology"/>
<dbReference type="EMBL" id="JBHTCJ010000001">
    <property type="protein sequence ID" value="MFC7340286.1"/>
    <property type="molecule type" value="Genomic_DNA"/>
</dbReference>
<keyword evidence="7" id="KW-0472">Membrane</keyword>
<comment type="subcellular location">
    <subcellularLocation>
        <location evidence="1">Cell membrane</location>
        <topology evidence="1">Peripheral membrane protein</topology>
        <orientation evidence="1">Cytoplasmic side</orientation>
    </subcellularLocation>
</comment>
<keyword evidence="4" id="KW-0547">Nucleotide-binding</keyword>
<keyword evidence="12" id="KW-1185">Reference proteome</keyword>
<evidence type="ECO:0000256" key="5">
    <source>
        <dbReference type="ARBA" id="ARBA00022840"/>
    </source>
</evidence>
<dbReference type="InterPro" id="IPR027417">
    <property type="entry name" value="P-loop_NTPase"/>
</dbReference>
<dbReference type="Pfam" id="PF00005">
    <property type="entry name" value="ABC_tran"/>
    <property type="match status" value="1"/>
</dbReference>
<dbReference type="InterPro" id="IPR050763">
    <property type="entry name" value="ABC_transporter_ATP-binding"/>
</dbReference>
<organism evidence="11 12">
    <name type="scientific">Saccharopolyspora griseoalba</name>
    <dbReference type="NCBI Taxonomy" id="1431848"/>
    <lineage>
        <taxon>Bacteria</taxon>
        <taxon>Bacillati</taxon>
        <taxon>Actinomycetota</taxon>
        <taxon>Actinomycetes</taxon>
        <taxon>Pseudonocardiales</taxon>
        <taxon>Pseudonocardiaceae</taxon>
        <taxon>Saccharopolyspora</taxon>
    </lineage>
</organism>
<keyword evidence="2" id="KW-0813">Transport</keyword>
<evidence type="ECO:0000259" key="10">
    <source>
        <dbReference type="PROSITE" id="PS50893"/>
    </source>
</evidence>
<evidence type="ECO:0000256" key="1">
    <source>
        <dbReference type="ARBA" id="ARBA00004413"/>
    </source>
</evidence>
<evidence type="ECO:0000256" key="2">
    <source>
        <dbReference type="ARBA" id="ARBA00022448"/>
    </source>
</evidence>
<reference evidence="12" key="1">
    <citation type="journal article" date="2019" name="Int. J. Syst. Evol. Microbiol.">
        <title>The Global Catalogue of Microorganisms (GCM) 10K type strain sequencing project: providing services to taxonomists for standard genome sequencing and annotation.</title>
        <authorList>
            <consortium name="The Broad Institute Genomics Platform"/>
            <consortium name="The Broad Institute Genome Sequencing Center for Infectious Disease"/>
            <person name="Wu L."/>
            <person name="Ma J."/>
        </authorList>
    </citation>
    <scope>NUCLEOTIDE SEQUENCE [LARGE SCALE GENOMIC DNA]</scope>
    <source>
        <strain evidence="12">WLHS5</strain>
    </source>
</reference>
<evidence type="ECO:0000256" key="7">
    <source>
        <dbReference type="ARBA" id="ARBA00023136"/>
    </source>
</evidence>
<dbReference type="PROSITE" id="PS00211">
    <property type="entry name" value="ABC_TRANSPORTER_1"/>
    <property type="match status" value="1"/>
</dbReference>
<dbReference type="GO" id="GO:0005524">
    <property type="term" value="F:ATP binding"/>
    <property type="evidence" value="ECO:0007669"/>
    <property type="project" value="UniProtKB-KW"/>
</dbReference>
<evidence type="ECO:0000256" key="4">
    <source>
        <dbReference type="ARBA" id="ARBA00022741"/>
    </source>
</evidence>
<dbReference type="Pfam" id="PF13732">
    <property type="entry name" value="DrrA1-3_C"/>
    <property type="match status" value="1"/>
</dbReference>
<name>A0ABW2LFE9_9PSEU</name>
<evidence type="ECO:0000313" key="11">
    <source>
        <dbReference type="EMBL" id="MFC7340286.1"/>
    </source>
</evidence>
<keyword evidence="5 11" id="KW-0067">ATP-binding</keyword>
<dbReference type="InterPro" id="IPR025302">
    <property type="entry name" value="DrrA1/2-like_C"/>
</dbReference>
<dbReference type="NCBIfam" id="TIGR01188">
    <property type="entry name" value="drrA"/>
    <property type="match status" value="1"/>
</dbReference>
<gene>
    <name evidence="11" type="ORF">ACFQRI_02595</name>
</gene>
<protein>
    <submittedName>
        <fullName evidence="11">ATP-binding cassette domain-containing protein</fullName>
    </submittedName>
</protein>
<dbReference type="InterPro" id="IPR003439">
    <property type="entry name" value="ABC_transporter-like_ATP-bd"/>
</dbReference>
<keyword evidence="6" id="KW-1278">Translocase</keyword>
<dbReference type="SMART" id="SM00382">
    <property type="entry name" value="AAA"/>
    <property type="match status" value="1"/>
</dbReference>
<sequence length="314" mass="33202">MTDPIIRADHITQKFGEVTALDDVSLAVPQGSVLGLLGHNGAGKTTLINILSTLLPPTSGTARIADLDVVSDRREVTARIGLTGQFAAVDEQLSGYDNIVLIARLLGASRRDAQQRADELLETFDLTEAARRPARTYSGGMRRRLDIAASLVGHPDVIFLDEPTTGLDPVSRLNLWQIVEGLVADGTTVLLTTQYLDEADRLADSITVLSAGKVVATGTADELKAQVGQRTVNATLAEARNTEDALRALTAAGFSPTHDEGRNALTIPVTASRELADVVRALDDSGIDIGDLGLGEPTLDDVYLALAHQPANAA</sequence>
<feature type="domain" description="ABC transporter" evidence="10">
    <location>
        <begin position="6"/>
        <end position="236"/>
    </location>
</feature>
<evidence type="ECO:0000256" key="3">
    <source>
        <dbReference type="ARBA" id="ARBA00022475"/>
    </source>
</evidence>
<comment type="similarity">
    <text evidence="9">Belongs to the ABC transporter superfamily. Drug exporter-1 (DrugE1) (TC 3.A.1.105) family.</text>
</comment>
<accession>A0ABW2LFE9</accession>
<comment type="caution">
    <text evidence="11">The sequence shown here is derived from an EMBL/GenBank/DDBJ whole genome shotgun (WGS) entry which is preliminary data.</text>
</comment>
<dbReference type="InterPro" id="IPR017871">
    <property type="entry name" value="ABC_transporter-like_CS"/>
</dbReference>
<dbReference type="InterPro" id="IPR005894">
    <property type="entry name" value="DrrA"/>
</dbReference>
<evidence type="ECO:0000256" key="6">
    <source>
        <dbReference type="ARBA" id="ARBA00022967"/>
    </source>
</evidence>
<dbReference type="Gene3D" id="3.40.50.300">
    <property type="entry name" value="P-loop containing nucleotide triphosphate hydrolases"/>
    <property type="match status" value="1"/>
</dbReference>
<dbReference type="Proteomes" id="UP001596504">
    <property type="component" value="Unassembled WGS sequence"/>
</dbReference>
<keyword evidence="8" id="KW-0046">Antibiotic resistance</keyword>
<dbReference type="RefSeq" id="WP_380663937.1">
    <property type="nucleotide sequence ID" value="NZ_JBHTCJ010000001.1"/>
</dbReference>
<evidence type="ECO:0000313" key="12">
    <source>
        <dbReference type="Proteomes" id="UP001596504"/>
    </source>
</evidence>
<dbReference type="InterPro" id="IPR003593">
    <property type="entry name" value="AAA+_ATPase"/>
</dbReference>
<evidence type="ECO:0000256" key="8">
    <source>
        <dbReference type="ARBA" id="ARBA00023251"/>
    </source>
</evidence>
<dbReference type="SUPFAM" id="SSF52540">
    <property type="entry name" value="P-loop containing nucleoside triphosphate hydrolases"/>
    <property type="match status" value="1"/>
</dbReference>
<evidence type="ECO:0000256" key="9">
    <source>
        <dbReference type="ARBA" id="ARBA00049985"/>
    </source>
</evidence>
<keyword evidence="3" id="KW-1003">Cell membrane</keyword>